<protein>
    <submittedName>
        <fullName evidence="1">Type VI secretion system protein VasD</fullName>
    </submittedName>
</protein>
<dbReference type="NCBIfam" id="TIGR03352">
    <property type="entry name" value="VI_chp_3"/>
    <property type="match status" value="1"/>
</dbReference>
<sequence length="170" mass="18644">MKAYQGNSRSITLWLSLVLGVMLLSGCFSKKPPEPPKPAKLELAVIAAADLNPDATGRASPLVVRIYALRSLTEFEKADFFALYEKDEQILAADLAKREEFVLKPGETITQPREYAPDVQFIAVMGAYRDVERSTWRASTKIAPGASGVLSLKAEQKALSVTVEDEAEKD</sequence>
<evidence type="ECO:0000313" key="2">
    <source>
        <dbReference type="Proteomes" id="UP000295341"/>
    </source>
</evidence>
<dbReference type="OrthoDB" id="5471061at2"/>
<proteinExistence type="predicted"/>
<dbReference type="Gene3D" id="2.60.40.4150">
    <property type="entry name" value="Type VI secretion system, lipoprotein SciN"/>
    <property type="match status" value="1"/>
</dbReference>
<accession>A0A4S3K183</accession>
<name>A0A4S3K183_9GAMM</name>
<comment type="caution">
    <text evidence="1">The sequence shown here is derived from an EMBL/GenBank/DDBJ whole genome shotgun (WGS) entry which is preliminary data.</text>
</comment>
<gene>
    <name evidence="1" type="ORF">DFR24_0525</name>
</gene>
<dbReference type="EMBL" id="SOBT01000008">
    <property type="protein sequence ID" value="TDU31166.1"/>
    <property type="molecule type" value="Genomic_DNA"/>
</dbReference>
<dbReference type="RefSeq" id="WP_133879775.1">
    <property type="nucleotide sequence ID" value="NZ_MWIN01000022.1"/>
</dbReference>
<reference evidence="1 2" key="1">
    <citation type="submission" date="2019-03" db="EMBL/GenBank/DDBJ databases">
        <title>Genomic Encyclopedia of Type Strains, Phase IV (KMG-IV): sequencing the most valuable type-strain genomes for metagenomic binning, comparative biology and taxonomic classification.</title>
        <authorList>
            <person name="Goeker M."/>
        </authorList>
    </citation>
    <scope>NUCLEOTIDE SEQUENCE [LARGE SCALE GENOMIC DNA]</scope>
    <source>
        <strain evidence="1 2">DSM 26377</strain>
    </source>
</reference>
<keyword evidence="2" id="KW-1185">Reference proteome</keyword>
<dbReference type="InterPro" id="IPR038706">
    <property type="entry name" value="Type_VI_SciN-like_sf"/>
</dbReference>
<evidence type="ECO:0000313" key="1">
    <source>
        <dbReference type="EMBL" id="TDU31166.1"/>
    </source>
</evidence>
<dbReference type="AlphaFoldDB" id="A0A4S3K183"/>
<dbReference type="PANTHER" id="PTHR37625">
    <property type="entry name" value="OUTER MEMBRANE LIPOPROTEIN-RELATED"/>
    <property type="match status" value="1"/>
</dbReference>
<organism evidence="1 2">
    <name type="scientific">Panacagrimonas perspica</name>
    <dbReference type="NCBI Taxonomy" id="381431"/>
    <lineage>
        <taxon>Bacteria</taxon>
        <taxon>Pseudomonadati</taxon>
        <taxon>Pseudomonadota</taxon>
        <taxon>Gammaproteobacteria</taxon>
        <taxon>Nevskiales</taxon>
        <taxon>Nevskiaceae</taxon>
        <taxon>Panacagrimonas</taxon>
    </lineage>
</organism>
<dbReference type="PROSITE" id="PS51257">
    <property type="entry name" value="PROKAR_LIPOPROTEIN"/>
    <property type="match status" value="1"/>
</dbReference>
<dbReference type="InterPro" id="IPR017734">
    <property type="entry name" value="T6SS_SciN"/>
</dbReference>
<dbReference type="Proteomes" id="UP000295341">
    <property type="component" value="Unassembled WGS sequence"/>
</dbReference>
<dbReference type="PANTHER" id="PTHR37625:SF4">
    <property type="entry name" value="OUTER MEMBRANE LIPOPROTEIN"/>
    <property type="match status" value="1"/>
</dbReference>
<dbReference type="Pfam" id="PF12790">
    <property type="entry name" value="T6SS-SciN"/>
    <property type="match status" value="1"/>
</dbReference>